<dbReference type="GO" id="GO:0004331">
    <property type="term" value="F:fructose-2,6-bisphosphate 2-phosphatase activity"/>
    <property type="evidence" value="ECO:0007669"/>
    <property type="project" value="TreeGrafter"/>
</dbReference>
<comment type="caution">
    <text evidence="3">The sequence shown here is derived from an EMBL/GenBank/DDBJ whole genome shotgun (WGS) entry which is preliminary data.</text>
</comment>
<dbReference type="CDD" id="cd07067">
    <property type="entry name" value="HP_PGM_like"/>
    <property type="match status" value="1"/>
</dbReference>
<dbReference type="InterPro" id="IPR013078">
    <property type="entry name" value="His_Pase_superF_clade-1"/>
</dbReference>
<evidence type="ECO:0000256" key="2">
    <source>
        <dbReference type="PIRSR" id="PIRSR613078-2"/>
    </source>
</evidence>
<evidence type="ECO:0000313" key="4">
    <source>
        <dbReference type="Proteomes" id="UP000886611"/>
    </source>
</evidence>
<keyword evidence="4" id="KW-1185">Reference proteome</keyword>
<dbReference type="Proteomes" id="UP000886611">
    <property type="component" value="Unassembled WGS sequence"/>
</dbReference>
<dbReference type="InterPro" id="IPR029033">
    <property type="entry name" value="His_PPase_superfam"/>
</dbReference>
<feature type="binding site" evidence="2">
    <location>
        <position position="89"/>
    </location>
    <ligand>
        <name>substrate</name>
    </ligand>
</feature>
<proteinExistence type="predicted"/>
<dbReference type="PANTHER" id="PTHR46517">
    <property type="entry name" value="FRUCTOSE-2,6-BISPHOSPHATASE TIGAR"/>
    <property type="match status" value="1"/>
</dbReference>
<dbReference type="SUPFAM" id="SSF53254">
    <property type="entry name" value="Phosphoglycerate mutase-like"/>
    <property type="match status" value="1"/>
</dbReference>
<dbReference type="GO" id="GO:0045820">
    <property type="term" value="P:negative regulation of glycolytic process"/>
    <property type="evidence" value="ECO:0007669"/>
    <property type="project" value="TreeGrafter"/>
</dbReference>
<accession>A0A8X7X0J4</accession>
<evidence type="ECO:0000256" key="1">
    <source>
        <dbReference type="ARBA" id="ARBA00022801"/>
    </source>
</evidence>
<dbReference type="AlphaFoldDB" id="A0A8X7X0J4"/>
<dbReference type="PANTHER" id="PTHR46517:SF1">
    <property type="entry name" value="FRUCTOSE-2,6-BISPHOSPHATASE TIGAR"/>
    <property type="match status" value="1"/>
</dbReference>
<feature type="non-terminal residue" evidence="3">
    <location>
        <position position="1"/>
    </location>
</feature>
<dbReference type="GO" id="GO:0005829">
    <property type="term" value="C:cytosol"/>
    <property type="evidence" value="ECO:0007669"/>
    <property type="project" value="TreeGrafter"/>
</dbReference>
<organism evidence="3 4">
    <name type="scientific">Polypterus senegalus</name>
    <name type="common">Senegal bichir</name>
    <dbReference type="NCBI Taxonomy" id="55291"/>
    <lineage>
        <taxon>Eukaryota</taxon>
        <taxon>Metazoa</taxon>
        <taxon>Chordata</taxon>
        <taxon>Craniata</taxon>
        <taxon>Vertebrata</taxon>
        <taxon>Euteleostomi</taxon>
        <taxon>Actinopterygii</taxon>
        <taxon>Polypteriformes</taxon>
        <taxon>Polypteridae</taxon>
        <taxon>Polypterus</taxon>
    </lineage>
</organism>
<name>A0A8X7X0J4_POLSE</name>
<dbReference type="GO" id="GO:0043456">
    <property type="term" value="P:regulation of pentose-phosphate shunt"/>
    <property type="evidence" value="ECO:0007669"/>
    <property type="project" value="TreeGrafter"/>
</dbReference>
<dbReference type="EMBL" id="JAATIS010005064">
    <property type="protein sequence ID" value="KAG2460143.1"/>
    <property type="molecule type" value="Genomic_DNA"/>
</dbReference>
<dbReference type="Pfam" id="PF00300">
    <property type="entry name" value="His_Phos_1"/>
    <property type="match status" value="1"/>
</dbReference>
<protein>
    <submittedName>
        <fullName evidence="3">TIGAR bisphosphatase</fullName>
    </submittedName>
</protein>
<dbReference type="InterPro" id="IPR051695">
    <property type="entry name" value="Phosphoglycerate_Mutase"/>
</dbReference>
<gene>
    <name evidence="3" type="primary">Tigar</name>
    <name evidence="3" type="ORF">GTO96_0021168</name>
</gene>
<feature type="non-terminal residue" evidence="3">
    <location>
        <position position="314"/>
    </location>
</feature>
<reference evidence="3 4" key="1">
    <citation type="journal article" date="2021" name="Cell">
        <title>Tracing the genetic footprints of vertebrate landing in non-teleost ray-finned fishes.</title>
        <authorList>
            <person name="Bi X."/>
            <person name="Wang K."/>
            <person name="Yang L."/>
            <person name="Pan H."/>
            <person name="Jiang H."/>
            <person name="Wei Q."/>
            <person name="Fang M."/>
            <person name="Yu H."/>
            <person name="Zhu C."/>
            <person name="Cai Y."/>
            <person name="He Y."/>
            <person name="Gan X."/>
            <person name="Zeng H."/>
            <person name="Yu D."/>
            <person name="Zhu Y."/>
            <person name="Jiang H."/>
            <person name="Qiu Q."/>
            <person name="Yang H."/>
            <person name="Zhang Y.E."/>
            <person name="Wang W."/>
            <person name="Zhu M."/>
            <person name="He S."/>
            <person name="Zhang G."/>
        </authorList>
    </citation>
    <scope>NUCLEOTIDE SEQUENCE [LARGE SCALE GENOMIC DNA]</scope>
    <source>
        <strain evidence="3">Bchr_013</strain>
    </source>
</reference>
<keyword evidence="1" id="KW-0378">Hydrolase</keyword>
<evidence type="ECO:0000313" key="3">
    <source>
        <dbReference type="EMBL" id="KAG2460143.1"/>
    </source>
</evidence>
<sequence>MEQDWKHQDYLDIGGHHTPLSSDLMTPICSPNPSADFKGRVNGDMKIDAQISQGVDEPLSATGIKQAEAAGLFLQNVVFTSVFSSDLQRAKQTASIILSYNGNTSGVEICYDPKLRERGFGVAEGKPISDMKTMAKAAGQPCPHFTPPGGETLDQVRSRVKVFINTLCQEIVAKQESQPFNEVSPLKSMQDYLNNTTEKQPSTTNCVELQENYQESSDGTLDIHANVLVVSHGTYIRNMVKYFVDDLQCTFPKSMKMSHAFSACPNTGMCHFVVTVDLVAHKLRDFNSHGQCEKDFKVSSYRNVTVVMLNVDPV</sequence>
<dbReference type="Gene3D" id="3.40.50.1240">
    <property type="entry name" value="Phosphoglycerate mutase-like"/>
    <property type="match status" value="1"/>
</dbReference>